<name>A0A0D0QDW4_9RHOB</name>
<evidence type="ECO:0000313" key="3">
    <source>
        <dbReference type="Proteomes" id="UP000035100"/>
    </source>
</evidence>
<evidence type="ECO:0000313" key="2">
    <source>
        <dbReference type="EMBL" id="KIQ69193.1"/>
    </source>
</evidence>
<sequence>MTKQNPKSLRSVTAEDLLNRTFRPRFDVLSPWLRSEESAVLWAASGVGKTMLSLSIALAVAGGGRVGPWNAPKPLKVLYVDGEMNLQDVRDRVELLVGTDGILGTPEEQSQALSNLTITARQDQTVGKAFYDLTNLDSQNCLLDRVRRGKINLLVLDNLTTLTDDLEDENASVAFKKVQDFFLNLKRLGVATILVHHSNKGGKQMRGSSALETTFEVIIGLKKPSIARPGQASFVLEFGKYRAQGDHSLDTQTWTLDGGRWVTSAHLPDDPAENPFFKALKSGRYVSHAEIGRALGVNRSTALRRVNAICAMGHLSRAEVNELFRRAKDLRELDETPDDDLEEEELEDHLW</sequence>
<protein>
    <submittedName>
        <fullName evidence="2">AAA domain protein</fullName>
    </submittedName>
</protein>
<dbReference type="EMBL" id="AONG01000010">
    <property type="protein sequence ID" value="KIQ69193.1"/>
    <property type="molecule type" value="Genomic_DNA"/>
</dbReference>
<evidence type="ECO:0000259" key="1">
    <source>
        <dbReference type="SMART" id="SM00382"/>
    </source>
</evidence>
<dbReference type="STRING" id="1123501.Wenmar_02263"/>
<accession>A0A0D0QDW4</accession>
<proteinExistence type="predicted"/>
<dbReference type="InterPro" id="IPR027417">
    <property type="entry name" value="P-loop_NTPase"/>
</dbReference>
<dbReference type="OrthoDB" id="34187at2"/>
<organism evidence="2 3">
    <name type="scientific">Wenxinia marina DSM 24838</name>
    <dbReference type="NCBI Taxonomy" id="1123501"/>
    <lineage>
        <taxon>Bacteria</taxon>
        <taxon>Pseudomonadati</taxon>
        <taxon>Pseudomonadota</taxon>
        <taxon>Alphaproteobacteria</taxon>
        <taxon>Rhodobacterales</taxon>
        <taxon>Roseobacteraceae</taxon>
        <taxon>Wenxinia</taxon>
    </lineage>
</organism>
<dbReference type="SMART" id="SM00382">
    <property type="entry name" value="AAA"/>
    <property type="match status" value="1"/>
</dbReference>
<reference evidence="2 3" key="1">
    <citation type="submission" date="2013-01" db="EMBL/GenBank/DDBJ databases">
        <authorList>
            <person name="Fiebig A."/>
            <person name="Goeker M."/>
            <person name="Klenk H.-P.P."/>
        </authorList>
    </citation>
    <scope>NUCLEOTIDE SEQUENCE [LARGE SCALE GENOMIC DNA]</scope>
    <source>
        <strain evidence="2 3">DSM 24838</strain>
    </source>
</reference>
<dbReference type="SUPFAM" id="SSF52540">
    <property type="entry name" value="P-loop containing nucleoside triphosphate hydrolases"/>
    <property type="match status" value="1"/>
</dbReference>
<dbReference type="Proteomes" id="UP000035100">
    <property type="component" value="Unassembled WGS sequence"/>
</dbReference>
<gene>
    <name evidence="2" type="ORF">Wenmar_02263</name>
</gene>
<dbReference type="Pfam" id="PF13481">
    <property type="entry name" value="AAA_25"/>
    <property type="match status" value="1"/>
</dbReference>
<dbReference type="Gene3D" id="3.40.50.300">
    <property type="entry name" value="P-loop containing nucleotide triphosphate hydrolases"/>
    <property type="match status" value="1"/>
</dbReference>
<keyword evidence="3" id="KW-1185">Reference proteome</keyword>
<comment type="caution">
    <text evidence="2">The sequence shown here is derived from an EMBL/GenBank/DDBJ whole genome shotgun (WGS) entry which is preliminary data.</text>
</comment>
<dbReference type="RefSeq" id="WP_081617092.1">
    <property type="nucleotide sequence ID" value="NZ_KB902289.1"/>
</dbReference>
<dbReference type="InterPro" id="IPR003593">
    <property type="entry name" value="AAA+_ATPase"/>
</dbReference>
<dbReference type="AlphaFoldDB" id="A0A0D0QDW4"/>
<feature type="domain" description="AAA+ ATPase" evidence="1">
    <location>
        <begin position="35"/>
        <end position="225"/>
    </location>
</feature>